<feature type="compositionally biased region" description="Basic and acidic residues" evidence="1">
    <location>
        <begin position="8"/>
        <end position="24"/>
    </location>
</feature>
<evidence type="ECO:0000256" key="1">
    <source>
        <dbReference type="SAM" id="MobiDB-lite"/>
    </source>
</evidence>
<evidence type="ECO:0000313" key="3">
    <source>
        <dbReference type="Proteomes" id="UP000029964"/>
    </source>
</evidence>
<dbReference type="OrthoDB" id="1577640at2759"/>
<gene>
    <name evidence="2" type="ORF">ACRE_037550</name>
</gene>
<dbReference type="AlphaFoldDB" id="A0A086T7X1"/>
<accession>A0A086T7X1</accession>
<comment type="caution">
    <text evidence="2">The sequence shown here is derived from an EMBL/GenBank/DDBJ whole genome shotgun (WGS) entry which is preliminary data.</text>
</comment>
<evidence type="ECO:0000313" key="2">
    <source>
        <dbReference type="EMBL" id="KFH45453.1"/>
    </source>
</evidence>
<organism evidence="2 3">
    <name type="scientific">Hapsidospora chrysogenum (strain ATCC 11550 / CBS 779.69 / DSM 880 / IAM 14645 / JCM 23072 / IMI 49137)</name>
    <name type="common">Acremonium chrysogenum</name>
    <dbReference type="NCBI Taxonomy" id="857340"/>
    <lineage>
        <taxon>Eukaryota</taxon>
        <taxon>Fungi</taxon>
        <taxon>Dikarya</taxon>
        <taxon>Ascomycota</taxon>
        <taxon>Pezizomycotina</taxon>
        <taxon>Sordariomycetes</taxon>
        <taxon>Hypocreomycetidae</taxon>
        <taxon>Hypocreales</taxon>
        <taxon>Bionectriaceae</taxon>
        <taxon>Hapsidospora</taxon>
    </lineage>
</organism>
<keyword evidence="3" id="KW-1185">Reference proteome</keyword>
<sequence>MPPTGNPESEHRPGNPSPDEARLDVIKPPLPSLSFSRSREESIDIQLPHVIAGGLVAAFAANLADELGNELLTHYYLPDQRVRVNLDRVFDGLIADFTRQIWDELWDFYYAANSEHARQLSLLFEGPVRQLVLTLTSPELSRCVLDRIGPGLSHRRMTWTASATGIDLGLALQLVCRWWHHEQPARSPGGNPDDIARTIGHHTLSGNAFKDLVRRVRQTLYTPHYVRMHLMGSAIWEIVTKRPFPPPTDGFHVLQLRFECDPRQRIMDEGNVDIGSFPAIIGTAEKCLLTTISEYVGRHWPKCSRVTIPCLTEALKNATQAFQQGQPFMSMAFWDADGDPLAAVLSPGMRLAHIEVEEGVIRMTLSGRVLALIDTLQQMAWTCAELSSSPVPETVSECTMQVSSWDYKKDLTFVNCSMVHRPVPAGEGAAWLQQRRGAVIAPGFPVEDHLPLELM</sequence>
<protein>
    <submittedName>
        <fullName evidence="2">Uncharacterized protein</fullName>
    </submittedName>
</protein>
<feature type="region of interest" description="Disordered" evidence="1">
    <location>
        <begin position="1"/>
        <end position="24"/>
    </location>
</feature>
<name>A0A086T7X1_HAPC1</name>
<reference evidence="3" key="1">
    <citation type="journal article" date="2014" name="Genome Announc.">
        <title>Genome sequence and annotation of Acremonium chrysogenum, producer of the beta-lactam antibiotic cephalosporin C.</title>
        <authorList>
            <person name="Terfehr D."/>
            <person name="Dahlmann T.A."/>
            <person name="Specht T."/>
            <person name="Zadra I."/>
            <person name="Kuernsteiner H."/>
            <person name="Kueck U."/>
        </authorList>
    </citation>
    <scope>NUCLEOTIDE SEQUENCE [LARGE SCALE GENOMIC DNA]</scope>
    <source>
        <strain evidence="3">ATCC 11550 / CBS 779.69 / DSM 880 / IAM 14645 / JCM 23072 / IMI 49137</strain>
    </source>
</reference>
<dbReference type="EMBL" id="JPKY01000032">
    <property type="protein sequence ID" value="KFH45453.1"/>
    <property type="molecule type" value="Genomic_DNA"/>
</dbReference>
<proteinExistence type="predicted"/>
<dbReference type="HOGENOM" id="CLU_597225_0_0_1"/>
<dbReference type="Proteomes" id="UP000029964">
    <property type="component" value="Unassembled WGS sequence"/>
</dbReference>